<feature type="region of interest" description="Disordered" evidence="1">
    <location>
        <begin position="76"/>
        <end position="110"/>
    </location>
</feature>
<keyword evidence="2" id="KW-0812">Transmembrane</keyword>
<evidence type="ECO:0000256" key="1">
    <source>
        <dbReference type="SAM" id="MobiDB-lite"/>
    </source>
</evidence>
<dbReference type="RefSeq" id="WP_118140677.1">
    <property type="nucleotide sequence ID" value="NZ_QSAQ01000029.1"/>
</dbReference>
<evidence type="ECO:0000313" key="3">
    <source>
        <dbReference type="EMBL" id="RGW66782.1"/>
    </source>
</evidence>
<proteinExistence type="predicted"/>
<feature type="transmembrane region" description="Helical" evidence="2">
    <location>
        <begin position="12"/>
        <end position="35"/>
    </location>
</feature>
<name>A0AA92U369_9BACT</name>
<evidence type="ECO:0000313" key="4">
    <source>
        <dbReference type="Proteomes" id="UP000286077"/>
    </source>
</evidence>
<keyword evidence="2" id="KW-1133">Transmembrane helix</keyword>
<feature type="compositionally biased region" description="Pro residues" evidence="1">
    <location>
        <begin position="82"/>
        <end position="91"/>
    </location>
</feature>
<reference evidence="3 4" key="1">
    <citation type="submission" date="2018-08" db="EMBL/GenBank/DDBJ databases">
        <title>A genome reference for cultivated species of the human gut microbiota.</title>
        <authorList>
            <person name="Zou Y."/>
            <person name="Xue W."/>
            <person name="Luo G."/>
        </authorList>
    </citation>
    <scope>NUCLEOTIDE SEQUENCE [LARGE SCALE GENOMIC DNA]</scope>
    <source>
        <strain evidence="3 4">AF11-14</strain>
    </source>
</reference>
<keyword evidence="2" id="KW-0472">Membrane</keyword>
<sequence length="110" mass="12479">METEYNKLQADFNILMLWASCLMIVFLVFSLYSIFKTDEMLGKAENEANRIHQLLFESNQACENITNQAQIVMSQMQHLPSAPVPPRPPFKSPDDMSADVAQTEGDNSHD</sequence>
<dbReference type="EMBL" id="QSAQ01000029">
    <property type="protein sequence ID" value="RGW66782.1"/>
    <property type="molecule type" value="Genomic_DNA"/>
</dbReference>
<accession>A0AA92U369</accession>
<dbReference type="Proteomes" id="UP000286077">
    <property type="component" value="Unassembled WGS sequence"/>
</dbReference>
<gene>
    <name evidence="3" type="ORF">DWV60_11135</name>
</gene>
<evidence type="ECO:0000256" key="2">
    <source>
        <dbReference type="SAM" id="Phobius"/>
    </source>
</evidence>
<protein>
    <submittedName>
        <fullName evidence="3">Uncharacterized protein</fullName>
    </submittedName>
</protein>
<comment type="caution">
    <text evidence="3">The sequence shown here is derived from an EMBL/GenBank/DDBJ whole genome shotgun (WGS) entry which is preliminary data.</text>
</comment>
<organism evidence="3 4">
    <name type="scientific">Segatella copri</name>
    <dbReference type="NCBI Taxonomy" id="165179"/>
    <lineage>
        <taxon>Bacteria</taxon>
        <taxon>Pseudomonadati</taxon>
        <taxon>Bacteroidota</taxon>
        <taxon>Bacteroidia</taxon>
        <taxon>Bacteroidales</taxon>
        <taxon>Prevotellaceae</taxon>
        <taxon>Segatella</taxon>
    </lineage>
</organism>
<dbReference type="AlphaFoldDB" id="A0AA92U369"/>